<proteinExistence type="inferred from homology"/>
<dbReference type="GO" id="GO:0003677">
    <property type="term" value="F:DNA binding"/>
    <property type="evidence" value="ECO:0007669"/>
    <property type="project" value="InterPro"/>
</dbReference>
<gene>
    <name evidence="7" type="ORF">NSJP_3940</name>
</gene>
<evidence type="ECO:0000313" key="7">
    <source>
        <dbReference type="EMBL" id="SLM50107.1"/>
    </source>
</evidence>
<dbReference type="EMBL" id="LT828648">
    <property type="protein sequence ID" value="SLM50107.1"/>
    <property type="molecule type" value="Genomic_DNA"/>
</dbReference>
<dbReference type="KEGG" id="nja:NSJP_3940"/>
<dbReference type="SUPFAM" id="SSF88946">
    <property type="entry name" value="Sigma2 domain of RNA polymerase sigma factors"/>
    <property type="match status" value="1"/>
</dbReference>
<dbReference type="SUPFAM" id="SSF88659">
    <property type="entry name" value="Sigma3 and sigma4 domains of RNA polymerase sigma factors"/>
    <property type="match status" value="1"/>
</dbReference>
<comment type="similarity">
    <text evidence="1">Belongs to the sigma-70 factor family. ECF subfamily.</text>
</comment>
<evidence type="ECO:0000256" key="3">
    <source>
        <dbReference type="ARBA" id="ARBA00023082"/>
    </source>
</evidence>
<evidence type="ECO:0000256" key="2">
    <source>
        <dbReference type="ARBA" id="ARBA00023015"/>
    </source>
</evidence>
<dbReference type="CDD" id="cd06171">
    <property type="entry name" value="Sigma70_r4"/>
    <property type="match status" value="1"/>
</dbReference>
<dbReference type="InterPro" id="IPR007627">
    <property type="entry name" value="RNA_pol_sigma70_r2"/>
</dbReference>
<dbReference type="InterPro" id="IPR013324">
    <property type="entry name" value="RNA_pol_sigma_r3/r4-like"/>
</dbReference>
<sequence>MSDQDLWCLTPMPTSPLGMAFQQYAQELQRFLQRRLGCPEAAADLLQETFLRVAQLPASTQPDNPRAFLFRIASNLAIDELRRNQVRRPFQEPLEEAEHVPSATPSCEQAIFDKQRMTLLQSALEQLSPRCRTIFMLRRVQGHSYDEIAHRLGVSERIVAKEINRALAHCQQALLAALKEQP</sequence>
<keyword evidence="2" id="KW-0805">Transcription regulation</keyword>
<dbReference type="InterPro" id="IPR013249">
    <property type="entry name" value="RNA_pol_sigma70_r4_t2"/>
</dbReference>
<dbReference type="RefSeq" id="WP_172834451.1">
    <property type="nucleotide sequence ID" value="NZ_LT828648.1"/>
</dbReference>
<evidence type="ECO:0000259" key="6">
    <source>
        <dbReference type="Pfam" id="PF08281"/>
    </source>
</evidence>
<keyword evidence="3" id="KW-0731">Sigma factor</keyword>
<keyword evidence="4" id="KW-0804">Transcription</keyword>
<evidence type="ECO:0000259" key="5">
    <source>
        <dbReference type="Pfam" id="PF04542"/>
    </source>
</evidence>
<name>A0A1W1IAM5_9BACT</name>
<dbReference type="Pfam" id="PF04542">
    <property type="entry name" value="Sigma70_r2"/>
    <property type="match status" value="1"/>
</dbReference>
<dbReference type="NCBIfam" id="TIGR02937">
    <property type="entry name" value="sigma70-ECF"/>
    <property type="match status" value="1"/>
</dbReference>
<evidence type="ECO:0000313" key="8">
    <source>
        <dbReference type="Proteomes" id="UP000192042"/>
    </source>
</evidence>
<keyword evidence="8" id="KW-1185">Reference proteome</keyword>
<dbReference type="GO" id="GO:0006352">
    <property type="term" value="P:DNA-templated transcription initiation"/>
    <property type="evidence" value="ECO:0007669"/>
    <property type="project" value="InterPro"/>
</dbReference>
<dbReference type="PANTHER" id="PTHR43133">
    <property type="entry name" value="RNA POLYMERASE ECF-TYPE SIGMA FACTO"/>
    <property type="match status" value="1"/>
</dbReference>
<dbReference type="InterPro" id="IPR013325">
    <property type="entry name" value="RNA_pol_sigma_r2"/>
</dbReference>
<dbReference type="AlphaFoldDB" id="A0A1W1IAM5"/>
<dbReference type="Pfam" id="PF08281">
    <property type="entry name" value="Sigma70_r4_2"/>
    <property type="match status" value="1"/>
</dbReference>
<feature type="domain" description="RNA polymerase sigma-70 region 2" evidence="5">
    <location>
        <begin position="21"/>
        <end position="85"/>
    </location>
</feature>
<dbReference type="Gene3D" id="1.10.10.10">
    <property type="entry name" value="Winged helix-like DNA-binding domain superfamily/Winged helix DNA-binding domain"/>
    <property type="match status" value="1"/>
</dbReference>
<dbReference type="InterPro" id="IPR036388">
    <property type="entry name" value="WH-like_DNA-bd_sf"/>
</dbReference>
<dbReference type="InterPro" id="IPR039425">
    <property type="entry name" value="RNA_pol_sigma-70-like"/>
</dbReference>
<accession>A0A1W1IAM5</accession>
<reference evidence="7 8" key="1">
    <citation type="submission" date="2017-03" db="EMBL/GenBank/DDBJ databases">
        <authorList>
            <person name="Afonso C.L."/>
            <person name="Miller P.J."/>
            <person name="Scott M.A."/>
            <person name="Spackman E."/>
            <person name="Goraichik I."/>
            <person name="Dimitrov K.M."/>
            <person name="Suarez D.L."/>
            <person name="Swayne D.E."/>
        </authorList>
    </citation>
    <scope>NUCLEOTIDE SEQUENCE [LARGE SCALE GENOMIC DNA]</scope>
    <source>
        <strain evidence="7">Genome sequencing of Nitrospira japonica strain NJ11</strain>
    </source>
</reference>
<dbReference type="GO" id="GO:0016987">
    <property type="term" value="F:sigma factor activity"/>
    <property type="evidence" value="ECO:0007669"/>
    <property type="project" value="UniProtKB-KW"/>
</dbReference>
<organism evidence="7 8">
    <name type="scientific">Nitrospira japonica</name>
    <dbReference type="NCBI Taxonomy" id="1325564"/>
    <lineage>
        <taxon>Bacteria</taxon>
        <taxon>Pseudomonadati</taxon>
        <taxon>Nitrospirota</taxon>
        <taxon>Nitrospiria</taxon>
        <taxon>Nitrospirales</taxon>
        <taxon>Nitrospiraceae</taxon>
        <taxon>Nitrospira</taxon>
    </lineage>
</organism>
<evidence type="ECO:0000256" key="1">
    <source>
        <dbReference type="ARBA" id="ARBA00010641"/>
    </source>
</evidence>
<dbReference type="STRING" id="1325564.NSJP_3940"/>
<evidence type="ECO:0000256" key="4">
    <source>
        <dbReference type="ARBA" id="ARBA00023163"/>
    </source>
</evidence>
<feature type="domain" description="RNA polymerase sigma factor 70 region 4 type 2" evidence="6">
    <location>
        <begin position="119"/>
        <end position="170"/>
    </location>
</feature>
<dbReference type="InterPro" id="IPR014284">
    <property type="entry name" value="RNA_pol_sigma-70_dom"/>
</dbReference>
<dbReference type="Gene3D" id="1.10.1740.10">
    <property type="match status" value="1"/>
</dbReference>
<dbReference type="PANTHER" id="PTHR43133:SF63">
    <property type="entry name" value="RNA POLYMERASE SIGMA FACTOR FECI-RELATED"/>
    <property type="match status" value="1"/>
</dbReference>
<protein>
    <submittedName>
        <fullName evidence="7">Putative RNA polymerase sigma factor FecI (Sigma-19)</fullName>
    </submittedName>
</protein>
<dbReference type="Proteomes" id="UP000192042">
    <property type="component" value="Chromosome I"/>
</dbReference>